<dbReference type="EMBL" id="BARU01022540">
    <property type="protein sequence ID" value="GAH58002.1"/>
    <property type="molecule type" value="Genomic_DNA"/>
</dbReference>
<dbReference type="AlphaFoldDB" id="X1GLG4"/>
<protein>
    <submittedName>
        <fullName evidence="1">Uncharacterized protein</fullName>
    </submittedName>
</protein>
<proteinExistence type="predicted"/>
<name>X1GLG4_9ZZZZ</name>
<feature type="non-terminal residue" evidence="1">
    <location>
        <position position="1"/>
    </location>
</feature>
<comment type="caution">
    <text evidence="1">The sequence shown here is derived from an EMBL/GenBank/DDBJ whole genome shotgun (WGS) entry which is preliminary data.</text>
</comment>
<gene>
    <name evidence="1" type="ORF">S03H2_36703</name>
</gene>
<organism evidence="1">
    <name type="scientific">marine sediment metagenome</name>
    <dbReference type="NCBI Taxonomy" id="412755"/>
    <lineage>
        <taxon>unclassified sequences</taxon>
        <taxon>metagenomes</taxon>
        <taxon>ecological metagenomes</taxon>
    </lineage>
</organism>
<reference evidence="1" key="1">
    <citation type="journal article" date="2014" name="Front. Microbiol.">
        <title>High frequency of phylogenetically diverse reductive dehalogenase-homologous genes in deep subseafloor sedimentary metagenomes.</title>
        <authorList>
            <person name="Kawai M."/>
            <person name="Futagami T."/>
            <person name="Toyoda A."/>
            <person name="Takaki Y."/>
            <person name="Nishi S."/>
            <person name="Hori S."/>
            <person name="Arai W."/>
            <person name="Tsubouchi T."/>
            <person name="Morono Y."/>
            <person name="Uchiyama I."/>
            <person name="Ito T."/>
            <person name="Fujiyama A."/>
            <person name="Inagaki F."/>
            <person name="Takami H."/>
        </authorList>
    </citation>
    <scope>NUCLEOTIDE SEQUENCE</scope>
    <source>
        <strain evidence="1">Expedition CK06-06</strain>
    </source>
</reference>
<sequence length="135" mass="15641">FVVELIKSIVKRIQLRGMKEEVQRGRAETFADNAEIWKWKRAADSVKDFELFGNVSGISKKVIVTNGTKDKIHNQIDYPQLAAELPNGRFIYMKTDESRRERLMGLVSLEFCKVNKKDGVPPSLAEFERFLHRNE</sequence>
<evidence type="ECO:0000313" key="1">
    <source>
        <dbReference type="EMBL" id="GAH58002.1"/>
    </source>
</evidence>
<accession>X1GLG4</accession>